<keyword evidence="6" id="KW-0645">Protease</keyword>
<dbReference type="KEGG" id="clec:106669629"/>
<dbReference type="GeneID" id="106669629"/>
<comment type="subcellular location">
    <subcellularLocation>
        <location evidence="2">Cell membrane</location>
        <topology evidence="2">Lipid-anchor</topology>
        <topology evidence="2">GPI-anchor</topology>
    </subcellularLocation>
</comment>
<evidence type="ECO:0000256" key="7">
    <source>
        <dbReference type="ARBA" id="ARBA00022723"/>
    </source>
</evidence>
<dbReference type="InterPro" id="IPR024571">
    <property type="entry name" value="ERAP1-like_C_dom"/>
</dbReference>
<dbReference type="Gene3D" id="2.60.40.1730">
    <property type="entry name" value="tricorn interacting facor f3 domain"/>
    <property type="match status" value="1"/>
</dbReference>
<dbReference type="Gene3D" id="1.25.50.20">
    <property type="match status" value="1"/>
</dbReference>
<evidence type="ECO:0000259" key="16">
    <source>
        <dbReference type="Pfam" id="PF01433"/>
    </source>
</evidence>
<dbReference type="GO" id="GO:0070006">
    <property type="term" value="F:metalloaminopeptidase activity"/>
    <property type="evidence" value="ECO:0007669"/>
    <property type="project" value="TreeGrafter"/>
</dbReference>
<evidence type="ECO:0000256" key="13">
    <source>
        <dbReference type="ARBA" id="ARBA00023180"/>
    </source>
</evidence>
<feature type="chain" id="PRO_5035306860" description="Aminopeptidase" evidence="15">
    <location>
        <begin position="21"/>
        <end position="923"/>
    </location>
</feature>
<keyword evidence="13" id="KW-0325">Glycoprotein</keyword>
<keyword evidence="14" id="KW-0449">Lipoprotein</keyword>
<keyword evidence="10" id="KW-0862">Zinc</keyword>
<evidence type="ECO:0000256" key="14">
    <source>
        <dbReference type="ARBA" id="ARBA00023288"/>
    </source>
</evidence>
<dbReference type="PANTHER" id="PTHR11533:SF294">
    <property type="entry name" value="THYROTROPIN-RELEASING HORMONE-DEGRADING ECTOENZYME"/>
    <property type="match status" value="1"/>
</dbReference>
<dbReference type="InterPro" id="IPR014782">
    <property type="entry name" value="Peptidase_M1_dom"/>
</dbReference>
<dbReference type="GO" id="GO:0008270">
    <property type="term" value="F:zinc ion binding"/>
    <property type="evidence" value="ECO:0007669"/>
    <property type="project" value="InterPro"/>
</dbReference>
<dbReference type="Proteomes" id="UP000494040">
    <property type="component" value="Unassembled WGS sequence"/>
</dbReference>
<name>A0A8I6TJA4_CIMLE</name>
<evidence type="ECO:0000256" key="12">
    <source>
        <dbReference type="ARBA" id="ARBA00023136"/>
    </source>
</evidence>
<dbReference type="AlphaFoldDB" id="A0A8I6TJA4"/>
<evidence type="ECO:0000256" key="4">
    <source>
        <dbReference type="ARBA" id="ARBA00022475"/>
    </source>
</evidence>
<dbReference type="Gene3D" id="2.60.40.1910">
    <property type="match status" value="1"/>
</dbReference>
<dbReference type="InterPro" id="IPR027268">
    <property type="entry name" value="Peptidase_M4/M1_CTD_sf"/>
</dbReference>
<dbReference type="RefSeq" id="XP_014254697.1">
    <property type="nucleotide sequence ID" value="XM_014399211.1"/>
</dbReference>
<keyword evidence="7" id="KW-0479">Metal-binding</keyword>
<dbReference type="EnsemblMetazoa" id="XM_014399211.1">
    <property type="protein sequence ID" value="XP_014254697.1"/>
    <property type="gene ID" value="LOC106669629"/>
</dbReference>
<protein>
    <recommendedName>
        <fullName evidence="21">Aminopeptidase</fullName>
    </recommendedName>
</protein>
<evidence type="ECO:0000256" key="3">
    <source>
        <dbReference type="ARBA" id="ARBA00010136"/>
    </source>
</evidence>
<dbReference type="InterPro" id="IPR042097">
    <property type="entry name" value="Aminopeptidase_N-like_N_sf"/>
</dbReference>
<dbReference type="GO" id="GO:0005886">
    <property type="term" value="C:plasma membrane"/>
    <property type="evidence" value="ECO:0007669"/>
    <property type="project" value="UniProtKB-SubCell"/>
</dbReference>
<evidence type="ECO:0008006" key="21">
    <source>
        <dbReference type="Google" id="ProtNLM"/>
    </source>
</evidence>
<keyword evidence="9" id="KW-0378">Hydrolase</keyword>
<evidence type="ECO:0000256" key="11">
    <source>
        <dbReference type="ARBA" id="ARBA00023049"/>
    </source>
</evidence>
<keyword evidence="8 15" id="KW-0732">Signal</keyword>
<keyword evidence="4" id="KW-1003">Cell membrane</keyword>
<dbReference type="InterPro" id="IPR050344">
    <property type="entry name" value="Peptidase_M1_aminopeptidases"/>
</dbReference>
<evidence type="ECO:0000256" key="5">
    <source>
        <dbReference type="ARBA" id="ARBA00022622"/>
    </source>
</evidence>
<dbReference type="PRINTS" id="PR00756">
    <property type="entry name" value="ALADIPTASE"/>
</dbReference>
<dbReference type="SUPFAM" id="SSF55486">
    <property type="entry name" value="Metalloproteases ('zincins'), catalytic domain"/>
    <property type="match status" value="1"/>
</dbReference>
<dbReference type="PANTHER" id="PTHR11533">
    <property type="entry name" value="PROTEASE M1 ZINC METALLOPROTEASE"/>
    <property type="match status" value="1"/>
</dbReference>
<feature type="domain" description="ERAP1-like C-terminal" evidence="17">
    <location>
        <begin position="559"/>
        <end position="846"/>
    </location>
</feature>
<dbReference type="Pfam" id="PF11838">
    <property type="entry name" value="ERAP1_C"/>
    <property type="match status" value="1"/>
</dbReference>
<sequence length="923" mass="108868">MEKLLVILLVYICPITFIFGEKNNYTNDFNWIPDVYFIEIKVDPLVKIPSFCGNVSIDGKTTKANAQLHLHSRVNITEASIMINGKSKKIDFYKEEYNGPNDIITLNTTDRLRANQYFTLHLKFCSVLSEGEGPIYFIREIEGNKLKRPLIGTEFYSHGARSLFPCIDLPRFKANFQLKLSSESDIHTTLANMPLEKNLDEDYNATMLFYQSSPMITTSVAFIMFNSDFECKVLPDSNTICHYSKTQKNIEYLEEIISNMQLKIEKFLYLSHSLPKIAHILIGEDRTDLTESRSLIKWRNDYLKERNIMTIDKELLFRERVANKIAKQWFGNLVTPRYWCYRWVNDILANYVAKIITAQSYTNSKALEFFIANKFSRSMEKEISYPSKRDETHCHENDTTVLPYEYDNYEKGAAILHMFVSSVMSGKEFRKALKTYINNNMYFPVTPAELWKAMEMNLNRAYRNKINKYINLDVLMKSWTDNKGYPILSVHRYNTFILIHQKRIIDNHDDSQYTYWWIPITYTTSKEKDFTNTKIKQWMMPMGDYQIINSIYHISANEWIIFNIRNTGFYRVQYDLQTYKLLTQHLMEKDINDIHPLNRAQLISDAYELVKANYIEIDILLNLLKYLEKETHFLPFCAGVDAILNIMKYKSVEIQRKLNNFLGKIINQAYKTIVSTNFNYSHVMNYMYKMKVVQTICFLNFKDCTLHANQLSQAIVANYKNELSVIPDLQVTMWCNIVKNDNLKAIDFLLKRIGDWHTPQSLMEIYLESLSCSSKAEILSIVIRSIWFKKRVYQHEETLLIENIAPKDYDCVLTNFLHDNIDWLINNHGRDKIILFIKRLSPRIRTSKCFDQLLFLSDSRNIALPSLQSIFNSSLERNITKWIDEQSKQYFLYKPFEFGCSENLNNNMFYKHTDHNFFNNTLL</sequence>
<feature type="signal peptide" evidence="15">
    <location>
        <begin position="1"/>
        <end position="20"/>
    </location>
</feature>
<evidence type="ECO:0000313" key="20">
    <source>
        <dbReference type="Proteomes" id="UP000494040"/>
    </source>
</evidence>
<dbReference type="GO" id="GO:0005615">
    <property type="term" value="C:extracellular space"/>
    <property type="evidence" value="ECO:0007669"/>
    <property type="project" value="TreeGrafter"/>
</dbReference>
<dbReference type="GO" id="GO:0098552">
    <property type="term" value="C:side of membrane"/>
    <property type="evidence" value="ECO:0007669"/>
    <property type="project" value="UniProtKB-KW"/>
</dbReference>
<evidence type="ECO:0000259" key="18">
    <source>
        <dbReference type="Pfam" id="PF17900"/>
    </source>
</evidence>
<keyword evidence="5" id="KW-0336">GPI-anchor</keyword>
<evidence type="ECO:0000259" key="17">
    <source>
        <dbReference type="Pfam" id="PF11838"/>
    </source>
</evidence>
<evidence type="ECO:0000256" key="8">
    <source>
        <dbReference type="ARBA" id="ARBA00022729"/>
    </source>
</evidence>
<comment type="cofactor">
    <cofactor evidence="1">
        <name>Zn(2+)</name>
        <dbReference type="ChEBI" id="CHEBI:29105"/>
    </cofactor>
</comment>
<dbReference type="Pfam" id="PF01433">
    <property type="entry name" value="Peptidase_M1"/>
    <property type="match status" value="1"/>
</dbReference>
<organism evidence="19 20">
    <name type="scientific">Cimex lectularius</name>
    <name type="common">Bed bug</name>
    <name type="synonym">Acanthia lectularia</name>
    <dbReference type="NCBI Taxonomy" id="79782"/>
    <lineage>
        <taxon>Eukaryota</taxon>
        <taxon>Metazoa</taxon>
        <taxon>Ecdysozoa</taxon>
        <taxon>Arthropoda</taxon>
        <taxon>Hexapoda</taxon>
        <taxon>Insecta</taxon>
        <taxon>Pterygota</taxon>
        <taxon>Neoptera</taxon>
        <taxon>Paraneoptera</taxon>
        <taxon>Hemiptera</taxon>
        <taxon>Heteroptera</taxon>
        <taxon>Panheteroptera</taxon>
        <taxon>Cimicomorpha</taxon>
        <taxon>Cimicidae</taxon>
        <taxon>Cimex</taxon>
    </lineage>
</organism>
<dbReference type="GO" id="GO:0006508">
    <property type="term" value="P:proteolysis"/>
    <property type="evidence" value="ECO:0007669"/>
    <property type="project" value="UniProtKB-KW"/>
</dbReference>
<proteinExistence type="inferred from homology"/>
<dbReference type="GO" id="GO:0005737">
    <property type="term" value="C:cytoplasm"/>
    <property type="evidence" value="ECO:0007669"/>
    <property type="project" value="TreeGrafter"/>
</dbReference>
<dbReference type="OMA" id="HISANEW"/>
<accession>A0A8I6TJA4</accession>
<dbReference type="FunFam" id="2.60.40.1910:FF:000008">
    <property type="entry name" value="Aminopeptidase"/>
    <property type="match status" value="1"/>
</dbReference>
<evidence type="ECO:0000313" key="19">
    <source>
        <dbReference type="EnsemblMetazoa" id="XP_014254697.1"/>
    </source>
</evidence>
<reference evidence="19" key="1">
    <citation type="submission" date="2022-01" db="UniProtKB">
        <authorList>
            <consortium name="EnsemblMetazoa"/>
        </authorList>
    </citation>
    <scope>IDENTIFICATION</scope>
</reference>
<dbReference type="GO" id="GO:0042277">
    <property type="term" value="F:peptide binding"/>
    <property type="evidence" value="ECO:0007669"/>
    <property type="project" value="TreeGrafter"/>
</dbReference>
<evidence type="ECO:0000256" key="15">
    <source>
        <dbReference type="SAM" id="SignalP"/>
    </source>
</evidence>
<feature type="domain" description="Peptidase M1 membrane alanine aminopeptidase" evidence="16">
    <location>
        <begin position="264"/>
        <end position="479"/>
    </location>
</feature>
<feature type="domain" description="Aminopeptidase N-like N-terminal" evidence="18">
    <location>
        <begin position="39"/>
        <end position="217"/>
    </location>
</feature>
<dbReference type="SUPFAM" id="SSF63737">
    <property type="entry name" value="Leukotriene A4 hydrolase N-terminal domain"/>
    <property type="match status" value="1"/>
</dbReference>
<dbReference type="Pfam" id="PF17900">
    <property type="entry name" value="Peptidase_M1_N"/>
    <property type="match status" value="1"/>
</dbReference>
<dbReference type="InterPro" id="IPR001930">
    <property type="entry name" value="Peptidase_M1"/>
</dbReference>
<evidence type="ECO:0000256" key="10">
    <source>
        <dbReference type="ARBA" id="ARBA00022833"/>
    </source>
</evidence>
<keyword evidence="12" id="KW-0472">Membrane</keyword>
<dbReference type="InterPro" id="IPR045357">
    <property type="entry name" value="Aminopeptidase_N-like_N"/>
</dbReference>
<evidence type="ECO:0000256" key="6">
    <source>
        <dbReference type="ARBA" id="ARBA00022670"/>
    </source>
</evidence>
<evidence type="ECO:0000256" key="1">
    <source>
        <dbReference type="ARBA" id="ARBA00001947"/>
    </source>
</evidence>
<keyword evidence="20" id="KW-1185">Reference proteome</keyword>
<keyword evidence="11" id="KW-0482">Metalloprotease</keyword>
<dbReference type="GO" id="GO:0043171">
    <property type="term" value="P:peptide catabolic process"/>
    <property type="evidence" value="ECO:0007669"/>
    <property type="project" value="TreeGrafter"/>
</dbReference>
<dbReference type="Gene3D" id="1.10.390.10">
    <property type="entry name" value="Neutral Protease Domain 2"/>
    <property type="match status" value="1"/>
</dbReference>
<evidence type="ECO:0000256" key="2">
    <source>
        <dbReference type="ARBA" id="ARBA00004609"/>
    </source>
</evidence>
<comment type="similarity">
    <text evidence="3">Belongs to the peptidase M1 family.</text>
</comment>
<evidence type="ECO:0000256" key="9">
    <source>
        <dbReference type="ARBA" id="ARBA00022801"/>
    </source>
</evidence>